<dbReference type="EMBL" id="CP047591">
    <property type="protein sequence ID" value="QHI71390.1"/>
    <property type="molecule type" value="Genomic_DNA"/>
</dbReference>
<dbReference type="Proteomes" id="UP000463883">
    <property type="component" value="Chromosome"/>
</dbReference>
<protein>
    <submittedName>
        <fullName evidence="2">TIM barrel protein</fullName>
    </submittedName>
</protein>
<dbReference type="AlphaFoldDB" id="A0A6P1M9T6"/>
<dbReference type="Gene3D" id="3.20.20.150">
    <property type="entry name" value="Divalent-metal-dependent TIM barrel enzymes"/>
    <property type="match status" value="1"/>
</dbReference>
<dbReference type="InterPro" id="IPR036237">
    <property type="entry name" value="Xyl_isomerase-like_sf"/>
</dbReference>
<organism evidence="2 3">
    <name type="scientific">Aminipila terrae</name>
    <dbReference type="NCBI Taxonomy" id="2697030"/>
    <lineage>
        <taxon>Bacteria</taxon>
        <taxon>Bacillati</taxon>
        <taxon>Bacillota</taxon>
        <taxon>Clostridia</taxon>
        <taxon>Peptostreptococcales</taxon>
        <taxon>Anaerovoracaceae</taxon>
        <taxon>Aminipila</taxon>
    </lineage>
</organism>
<dbReference type="SUPFAM" id="SSF51658">
    <property type="entry name" value="Xylose isomerase-like"/>
    <property type="match status" value="1"/>
</dbReference>
<accession>A0A6P1M9T6</accession>
<proteinExistence type="predicted"/>
<evidence type="ECO:0000259" key="1">
    <source>
        <dbReference type="Pfam" id="PF01261"/>
    </source>
</evidence>
<keyword evidence="3" id="KW-1185">Reference proteome</keyword>
<feature type="domain" description="Xylose isomerase-like TIM barrel" evidence="1">
    <location>
        <begin position="29"/>
        <end position="185"/>
    </location>
</feature>
<dbReference type="RefSeq" id="WP_162361165.1">
    <property type="nucleotide sequence ID" value="NZ_CP047591.1"/>
</dbReference>
<gene>
    <name evidence="2" type="ORF">Ami3637_02430</name>
</gene>
<evidence type="ECO:0000313" key="3">
    <source>
        <dbReference type="Proteomes" id="UP000463883"/>
    </source>
</evidence>
<dbReference type="KEGG" id="amic:Ami3637_02430"/>
<evidence type="ECO:0000313" key="2">
    <source>
        <dbReference type="EMBL" id="QHI71390.1"/>
    </source>
</evidence>
<dbReference type="Pfam" id="PF01261">
    <property type="entry name" value="AP_endonuc_2"/>
    <property type="match status" value="1"/>
</dbReference>
<dbReference type="InterPro" id="IPR013022">
    <property type="entry name" value="Xyl_isomerase-like_TIM-brl"/>
</dbReference>
<name>A0A6P1M9T6_9FIRM</name>
<sequence>MDFWNENEIELIHKFKNAETWEMFYGGKNREALIKMLREDLDRASRAGAEYVVFHVSDVSIEEGYTYKWLHTDEEVVDRSAELINLLFDGQKYEFKLLMENLNWAGLDFTRPEITKRLLKKVHYKNKGIMLDIGHLMCTNLELKSEQQAIEYVHRMLDEHDILCRYIKGIHLHQSLSGEYVKQHLCIAPDLPEDYFEKFSVGYKHILNIDTHRPVTDSGIKSVIDRINPDYLVHELAASDRNEKEQVLHIQTETLKRP</sequence>
<reference evidence="2 3" key="1">
    <citation type="submission" date="2020-01" db="EMBL/GenBank/DDBJ databases">
        <title>Genomic analysis of Aminipila sp. CBA3637.</title>
        <authorList>
            <person name="Kim Y.B."/>
            <person name="Roh S.W."/>
        </authorList>
    </citation>
    <scope>NUCLEOTIDE SEQUENCE [LARGE SCALE GENOMIC DNA]</scope>
    <source>
        <strain evidence="2 3">CBA3637</strain>
    </source>
</reference>